<dbReference type="OrthoDB" id="9784470at2"/>
<dbReference type="EMBL" id="CZBU01000003">
    <property type="protein sequence ID" value="CUQ77152.1"/>
    <property type="molecule type" value="Genomic_DNA"/>
</dbReference>
<dbReference type="AlphaFoldDB" id="A0A174YTW6"/>
<evidence type="ECO:0000313" key="2">
    <source>
        <dbReference type="Proteomes" id="UP000095621"/>
    </source>
</evidence>
<gene>
    <name evidence="1" type="ORF">ERS852490_01419</name>
</gene>
<name>A0A174YTW6_9FIRM</name>
<dbReference type="InterPro" id="IPR043721">
    <property type="entry name" value="DUF5662"/>
</dbReference>
<dbReference type="Proteomes" id="UP000095621">
    <property type="component" value="Unassembled WGS sequence"/>
</dbReference>
<protein>
    <submittedName>
        <fullName evidence="1">Uncharacterized protein</fullName>
    </submittedName>
</protein>
<dbReference type="Pfam" id="PF18907">
    <property type="entry name" value="DUF5662"/>
    <property type="match status" value="1"/>
</dbReference>
<reference evidence="1 2" key="1">
    <citation type="submission" date="2015-09" db="EMBL/GenBank/DDBJ databases">
        <authorList>
            <consortium name="Pathogen Informatics"/>
        </authorList>
    </citation>
    <scope>NUCLEOTIDE SEQUENCE [LARGE SCALE GENOMIC DNA]</scope>
    <source>
        <strain evidence="1 2">2789STDY5834875</strain>
    </source>
</reference>
<organism evidence="1 2">
    <name type="scientific">Lachnospira eligens</name>
    <dbReference type="NCBI Taxonomy" id="39485"/>
    <lineage>
        <taxon>Bacteria</taxon>
        <taxon>Bacillati</taxon>
        <taxon>Bacillota</taxon>
        <taxon>Clostridia</taxon>
        <taxon>Lachnospirales</taxon>
        <taxon>Lachnospiraceae</taxon>
        <taxon>Lachnospira</taxon>
    </lineage>
</organism>
<evidence type="ECO:0000313" key="1">
    <source>
        <dbReference type="EMBL" id="CUQ77152.1"/>
    </source>
</evidence>
<dbReference type="RefSeq" id="WP_055215579.1">
    <property type="nucleotide sequence ID" value="NZ_CZBU01000003.1"/>
</dbReference>
<sequence>MSKEYDLYLEQHRANVAKGFYWIQENIPELLIDIPNVSYEHQICYSHDNSKDDSAEYKAYDAYFYGRNRSFQVVQDFQYAWLTHIHKNPHHWQHWILVHDDIKNGKLETILEMPYNYIIEMICDWWAFSWARGNLYEIFNWYDEHSKNMKLAPETRTTVESILDKIKNTLDNSGIIR</sequence>
<accession>A0A174YTW6</accession>
<proteinExistence type="predicted"/>